<dbReference type="EMBL" id="QMKO01001532">
    <property type="protein sequence ID" value="RTG89023.1"/>
    <property type="molecule type" value="Genomic_DNA"/>
</dbReference>
<feature type="domain" description="DH" evidence="2">
    <location>
        <begin position="21"/>
        <end position="110"/>
    </location>
</feature>
<dbReference type="GO" id="GO:0005085">
    <property type="term" value="F:guanyl-nucleotide exchange factor activity"/>
    <property type="evidence" value="ECO:0007669"/>
    <property type="project" value="InterPro"/>
</dbReference>
<feature type="transmembrane region" description="Helical" evidence="1">
    <location>
        <begin position="113"/>
        <end position="133"/>
    </location>
</feature>
<dbReference type="Proteomes" id="UP000290809">
    <property type="component" value="Unassembled WGS sequence"/>
</dbReference>
<protein>
    <recommendedName>
        <fullName evidence="2">DH domain-containing protein</fullName>
    </recommendedName>
</protein>
<name>A0A430QMU5_SCHBO</name>
<comment type="caution">
    <text evidence="3">The sequence shown here is derived from an EMBL/GenBank/DDBJ whole genome shotgun (WGS) entry which is preliminary data.</text>
</comment>
<dbReference type="Gene3D" id="1.20.900.10">
    <property type="entry name" value="Dbl homology (DH) domain"/>
    <property type="match status" value="1"/>
</dbReference>
<dbReference type="PANTHER" id="PTHR12673">
    <property type="entry name" value="FACIOGENITAL DYSPLASIA PROTEIN"/>
    <property type="match status" value="1"/>
</dbReference>
<dbReference type="GO" id="GO:0005737">
    <property type="term" value="C:cytoplasm"/>
    <property type="evidence" value="ECO:0007669"/>
    <property type="project" value="TreeGrafter"/>
</dbReference>
<evidence type="ECO:0000259" key="2">
    <source>
        <dbReference type="PROSITE" id="PS50010"/>
    </source>
</evidence>
<dbReference type="PANTHER" id="PTHR12673:SF159">
    <property type="entry name" value="LD03170P"/>
    <property type="match status" value="1"/>
</dbReference>
<dbReference type="InterPro" id="IPR000219">
    <property type="entry name" value="DH_dom"/>
</dbReference>
<proteinExistence type="predicted"/>
<organism evidence="3 4">
    <name type="scientific">Schistosoma bovis</name>
    <name type="common">Blood fluke</name>
    <dbReference type="NCBI Taxonomy" id="6184"/>
    <lineage>
        <taxon>Eukaryota</taxon>
        <taxon>Metazoa</taxon>
        <taxon>Spiralia</taxon>
        <taxon>Lophotrochozoa</taxon>
        <taxon>Platyhelminthes</taxon>
        <taxon>Trematoda</taxon>
        <taxon>Digenea</taxon>
        <taxon>Strigeidida</taxon>
        <taxon>Schistosomatoidea</taxon>
        <taxon>Schistosomatidae</taxon>
        <taxon>Schistosoma</taxon>
    </lineage>
</organism>
<dbReference type="PROSITE" id="PS50010">
    <property type="entry name" value="DH_2"/>
    <property type="match status" value="1"/>
</dbReference>
<dbReference type="AlphaFoldDB" id="A0A430QMU5"/>
<dbReference type="Pfam" id="PF00621">
    <property type="entry name" value="RhoGEF"/>
    <property type="match status" value="1"/>
</dbReference>
<evidence type="ECO:0000256" key="1">
    <source>
        <dbReference type="SAM" id="Phobius"/>
    </source>
</evidence>
<gene>
    <name evidence="3" type="ORF">DC041_0003653</name>
</gene>
<accession>A0A430QMU5</accession>
<evidence type="ECO:0000313" key="3">
    <source>
        <dbReference type="EMBL" id="RTG89023.1"/>
    </source>
</evidence>
<keyword evidence="1" id="KW-0472">Membrane</keyword>
<dbReference type="STRING" id="6184.A0A430QMU5"/>
<dbReference type="InterPro" id="IPR051092">
    <property type="entry name" value="FYVE_RhoGEF_PH"/>
</dbReference>
<sequence length="137" mass="16006">MKNSFSLRTNNSNAEVKLLRSKDDLIHELVTSEIKYISYLRKVLKYFARPLIDRRYLPEDIHSEIFGRLVPILSVNETLLESVLTVGVEKAFLKISPCLKLYADYANRYQTNVVFMEASCSVCVVLFLLRFYLYCYC</sequence>
<dbReference type="SUPFAM" id="SSF48065">
    <property type="entry name" value="DBL homology domain (DH-domain)"/>
    <property type="match status" value="1"/>
</dbReference>
<dbReference type="InterPro" id="IPR035899">
    <property type="entry name" value="DBL_dom_sf"/>
</dbReference>
<evidence type="ECO:0000313" key="4">
    <source>
        <dbReference type="Proteomes" id="UP000290809"/>
    </source>
</evidence>
<keyword evidence="1" id="KW-0812">Transmembrane</keyword>
<keyword evidence="4" id="KW-1185">Reference proteome</keyword>
<keyword evidence="1" id="KW-1133">Transmembrane helix</keyword>
<reference evidence="3 4" key="1">
    <citation type="journal article" date="2019" name="PLoS Pathog.">
        <title>Genome sequence of the bovine parasite Schistosoma bovis Tanzania.</title>
        <authorList>
            <person name="Oey H."/>
            <person name="Zakrzewski M."/>
            <person name="Gobert G."/>
            <person name="Gravermann K."/>
            <person name="Stoye J."/>
            <person name="Jones M."/>
            <person name="Mcmanus D."/>
            <person name="Krause L."/>
        </authorList>
    </citation>
    <scope>NUCLEOTIDE SEQUENCE [LARGE SCALE GENOMIC DNA]</scope>
    <source>
        <strain evidence="3 4">TAN1997</strain>
    </source>
</reference>